<accession>A0A117NGM2</accession>
<dbReference type="AlphaFoldDB" id="A0A117NGM2"/>
<comment type="caution">
    <text evidence="1">The sequence shown here is derived from an EMBL/GenBank/DDBJ whole genome shotgun (WGS) entry which is preliminary data.</text>
</comment>
<organism evidence="1">
    <name type="scientific">Picea glauca</name>
    <name type="common">White spruce</name>
    <name type="synonym">Pinus glauca</name>
    <dbReference type="NCBI Taxonomy" id="3330"/>
    <lineage>
        <taxon>Eukaryota</taxon>
        <taxon>Viridiplantae</taxon>
        <taxon>Streptophyta</taxon>
        <taxon>Embryophyta</taxon>
        <taxon>Tracheophyta</taxon>
        <taxon>Spermatophyta</taxon>
        <taxon>Pinopsida</taxon>
        <taxon>Pinidae</taxon>
        <taxon>Conifers I</taxon>
        <taxon>Pinales</taxon>
        <taxon>Pinaceae</taxon>
        <taxon>Picea</taxon>
    </lineage>
</organism>
<geneLocation type="mitochondrion" evidence="1"/>
<evidence type="ECO:0000313" key="1">
    <source>
        <dbReference type="EMBL" id="KUM47030.1"/>
    </source>
</evidence>
<keyword evidence="1" id="KW-0496">Mitochondrion</keyword>
<sequence length="98" mass="11289">MVLLPPLRLLPSLLEQKLALDLDKIPENLVLKPPARMLPYLLLPTPFMLPPLRLGAPELEGILGKLVRTPCLCPRCRWCYHSVNIISNWHCNWIHSNY</sequence>
<gene>
    <name evidence="1" type="ORF">ABT39_MTgene6034</name>
</gene>
<dbReference type="EMBL" id="LKAM01000008">
    <property type="protein sequence ID" value="KUM47030.1"/>
    <property type="molecule type" value="Genomic_DNA"/>
</dbReference>
<protein>
    <submittedName>
        <fullName evidence="1">Uncharacterized protein</fullName>
    </submittedName>
</protein>
<name>A0A117NGM2_PICGL</name>
<proteinExistence type="predicted"/>
<reference evidence="1" key="1">
    <citation type="journal article" date="2015" name="Genome Biol. Evol.">
        <title>Organellar Genomes of White Spruce (Picea glauca): Assembly and Annotation.</title>
        <authorList>
            <person name="Jackman S.D."/>
            <person name="Warren R.L."/>
            <person name="Gibb E.A."/>
            <person name="Vandervalk B.P."/>
            <person name="Mohamadi H."/>
            <person name="Chu J."/>
            <person name="Raymond A."/>
            <person name="Pleasance S."/>
            <person name="Coope R."/>
            <person name="Wildung M.R."/>
            <person name="Ritland C.E."/>
            <person name="Bousquet J."/>
            <person name="Jones S.J."/>
            <person name="Bohlmann J."/>
            <person name="Birol I."/>
        </authorList>
    </citation>
    <scope>NUCLEOTIDE SEQUENCE [LARGE SCALE GENOMIC DNA]</scope>
    <source>
        <tissue evidence="1">Flushing bud</tissue>
    </source>
</reference>